<protein>
    <recommendedName>
        <fullName evidence="4 10">2-dehydropantoate 2-reductase</fullName>
        <ecNumber evidence="3 10">1.1.1.169</ecNumber>
    </recommendedName>
    <alternativeName>
        <fullName evidence="8 10">Ketopantoate reductase</fullName>
    </alternativeName>
</protein>
<evidence type="ECO:0000256" key="10">
    <source>
        <dbReference type="RuleBase" id="RU362068"/>
    </source>
</evidence>
<comment type="catalytic activity">
    <reaction evidence="9 10">
        <text>(R)-pantoate + NADP(+) = 2-dehydropantoate + NADPH + H(+)</text>
        <dbReference type="Rhea" id="RHEA:16233"/>
        <dbReference type="ChEBI" id="CHEBI:11561"/>
        <dbReference type="ChEBI" id="CHEBI:15378"/>
        <dbReference type="ChEBI" id="CHEBI:15980"/>
        <dbReference type="ChEBI" id="CHEBI:57783"/>
        <dbReference type="ChEBI" id="CHEBI:58349"/>
        <dbReference type="EC" id="1.1.1.169"/>
    </reaction>
</comment>
<dbReference type="InterPro" id="IPR013328">
    <property type="entry name" value="6PGD_dom2"/>
</dbReference>
<dbReference type="Gene3D" id="1.10.1040.10">
    <property type="entry name" value="N-(1-d-carboxylethyl)-l-norvaline Dehydrogenase, domain 2"/>
    <property type="match status" value="1"/>
</dbReference>
<dbReference type="Pfam" id="PF08546">
    <property type="entry name" value="ApbA_C"/>
    <property type="match status" value="1"/>
</dbReference>
<dbReference type="InterPro" id="IPR008927">
    <property type="entry name" value="6-PGluconate_DH-like_C_sf"/>
</dbReference>
<accession>A0ABX5CKK3</accession>
<evidence type="ECO:0000259" key="11">
    <source>
        <dbReference type="Pfam" id="PF02558"/>
    </source>
</evidence>
<comment type="similarity">
    <text evidence="2 10">Belongs to the ketopantoate reductase family.</text>
</comment>
<name>A0ABX5CKK3_9ALTE</name>
<dbReference type="Proteomes" id="UP000239539">
    <property type="component" value="Unassembled WGS sequence"/>
</dbReference>
<sequence>MGKLHIVGGGAIGSLIAASAQKNGVPYDCYPRDRKSMPSWAQWQDGQTTMLKPAKFAPVALAETDVLILPLKVYQLNSALLQWLPYLTQQPTVVLLHNGMGGLETATELLGYDYPLLLATTSHGALKVKASTGDVYVQYTGVGATQIGAPQIYAPSCDSPPPDTLSDLSQKKPQLANAIAALHDALPPVQYQGNILKALWTKLSVNAVINPLTALHNIQNKYIADAQFEQSRNAICDEFTQVANAYGLDFDAKSVHENVLSVAKATGENFSSMHQDVAHGRQTEIDAINGYIVDMATKKGIPVPENTLLVERVKALKL</sequence>
<dbReference type="EC" id="1.1.1.169" evidence="3 10"/>
<dbReference type="InterPro" id="IPR050838">
    <property type="entry name" value="Ketopantoate_reductase"/>
</dbReference>
<dbReference type="InterPro" id="IPR003710">
    <property type="entry name" value="ApbA"/>
</dbReference>
<dbReference type="Pfam" id="PF02558">
    <property type="entry name" value="ApbA"/>
    <property type="match status" value="1"/>
</dbReference>
<evidence type="ECO:0000256" key="5">
    <source>
        <dbReference type="ARBA" id="ARBA00022655"/>
    </source>
</evidence>
<evidence type="ECO:0000256" key="2">
    <source>
        <dbReference type="ARBA" id="ARBA00007870"/>
    </source>
</evidence>
<evidence type="ECO:0000256" key="1">
    <source>
        <dbReference type="ARBA" id="ARBA00004994"/>
    </source>
</evidence>
<dbReference type="InterPro" id="IPR036291">
    <property type="entry name" value="NAD(P)-bd_dom_sf"/>
</dbReference>
<comment type="function">
    <text evidence="10">Catalyzes the NADPH-dependent reduction of ketopantoate into pantoic acid.</text>
</comment>
<evidence type="ECO:0000259" key="12">
    <source>
        <dbReference type="Pfam" id="PF08546"/>
    </source>
</evidence>
<gene>
    <name evidence="13" type="ORF">C6Y39_13620</name>
</gene>
<evidence type="ECO:0000256" key="9">
    <source>
        <dbReference type="ARBA" id="ARBA00048793"/>
    </source>
</evidence>
<dbReference type="InterPro" id="IPR013332">
    <property type="entry name" value="KPR_N"/>
</dbReference>
<dbReference type="SUPFAM" id="SSF48179">
    <property type="entry name" value="6-phosphogluconate dehydrogenase C-terminal domain-like"/>
    <property type="match status" value="1"/>
</dbReference>
<keyword evidence="5 10" id="KW-0566">Pantothenate biosynthesis</keyword>
<evidence type="ECO:0000256" key="3">
    <source>
        <dbReference type="ARBA" id="ARBA00013014"/>
    </source>
</evidence>
<dbReference type="PANTHER" id="PTHR43765:SF2">
    <property type="entry name" value="2-DEHYDROPANTOATE 2-REDUCTASE"/>
    <property type="match status" value="1"/>
</dbReference>
<evidence type="ECO:0000313" key="13">
    <source>
        <dbReference type="EMBL" id="PRO68089.1"/>
    </source>
</evidence>
<comment type="pathway">
    <text evidence="1 10">Cofactor biosynthesis; (R)-pantothenate biosynthesis; (R)-pantoate from 3-methyl-2-oxobutanoate: step 2/2.</text>
</comment>
<evidence type="ECO:0000313" key="14">
    <source>
        <dbReference type="Proteomes" id="UP000239539"/>
    </source>
</evidence>
<dbReference type="InterPro" id="IPR013752">
    <property type="entry name" value="KPA_reductase"/>
</dbReference>
<proteinExistence type="inferred from homology"/>
<dbReference type="EMBL" id="PVNO01000027">
    <property type="protein sequence ID" value="PRO68089.1"/>
    <property type="molecule type" value="Genomic_DNA"/>
</dbReference>
<dbReference type="PANTHER" id="PTHR43765">
    <property type="entry name" value="2-DEHYDROPANTOATE 2-REDUCTASE-RELATED"/>
    <property type="match status" value="1"/>
</dbReference>
<comment type="caution">
    <text evidence="13">The sequence shown here is derived from an EMBL/GenBank/DDBJ whole genome shotgun (WGS) entry which is preliminary data.</text>
</comment>
<keyword evidence="7 10" id="KW-0560">Oxidoreductase</keyword>
<organism evidence="13 14">
    <name type="scientific">Alteromonas gracilis</name>
    <dbReference type="NCBI Taxonomy" id="1479524"/>
    <lineage>
        <taxon>Bacteria</taxon>
        <taxon>Pseudomonadati</taxon>
        <taxon>Pseudomonadota</taxon>
        <taxon>Gammaproteobacteria</taxon>
        <taxon>Alteromonadales</taxon>
        <taxon>Alteromonadaceae</taxon>
        <taxon>Alteromonas/Salinimonas group</taxon>
        <taxon>Alteromonas</taxon>
    </lineage>
</organism>
<evidence type="ECO:0000256" key="4">
    <source>
        <dbReference type="ARBA" id="ARBA00019465"/>
    </source>
</evidence>
<evidence type="ECO:0000256" key="6">
    <source>
        <dbReference type="ARBA" id="ARBA00022857"/>
    </source>
</evidence>
<reference evidence="14" key="1">
    <citation type="journal article" date="2020" name="Int. J. Syst. Evol. Microbiol.">
        <title>Alteromonas alba sp. nov., a marine bacterium isolated from the seawater of the West Pacific Ocean.</title>
        <authorList>
            <person name="Sun C."/>
            <person name="Wu Y.-H."/>
            <person name="Xamxidin M."/>
            <person name="Cheng H."/>
            <person name="Xu X.-W."/>
        </authorList>
    </citation>
    <scope>NUCLEOTIDE SEQUENCE [LARGE SCALE GENOMIC DNA]</scope>
    <source>
        <strain evidence="14">9a2</strain>
    </source>
</reference>
<feature type="domain" description="Ketopantoate reductase N-terminal" evidence="11">
    <location>
        <begin position="5"/>
        <end position="149"/>
    </location>
</feature>
<dbReference type="SUPFAM" id="SSF51735">
    <property type="entry name" value="NAD(P)-binding Rossmann-fold domains"/>
    <property type="match status" value="1"/>
</dbReference>
<dbReference type="NCBIfam" id="TIGR00745">
    <property type="entry name" value="apbA_panE"/>
    <property type="match status" value="1"/>
</dbReference>
<feature type="domain" description="Ketopantoate reductase C-terminal" evidence="12">
    <location>
        <begin position="194"/>
        <end position="316"/>
    </location>
</feature>
<keyword evidence="14" id="KW-1185">Reference proteome</keyword>
<dbReference type="RefSeq" id="WP_105931806.1">
    <property type="nucleotide sequence ID" value="NZ_PVNO01000027.1"/>
</dbReference>
<keyword evidence="6 10" id="KW-0521">NADP</keyword>
<dbReference type="Gene3D" id="3.40.50.720">
    <property type="entry name" value="NAD(P)-binding Rossmann-like Domain"/>
    <property type="match status" value="1"/>
</dbReference>
<evidence type="ECO:0000256" key="8">
    <source>
        <dbReference type="ARBA" id="ARBA00032024"/>
    </source>
</evidence>
<evidence type="ECO:0000256" key="7">
    <source>
        <dbReference type="ARBA" id="ARBA00023002"/>
    </source>
</evidence>